<sequence>MPERNPQLLRHHFAEQRRLVERPQVITRNMQRNRNHHVGPEIHLLPHPFRRRNPERTRQFRVIEEFEAVYQFLRQITVLVDRRRPDPRARLPGETGRTERQRRVQLPATASAAETVEPAHLLFALRAETVPAASVAAAADGTGK</sequence>
<evidence type="ECO:0000256" key="1">
    <source>
        <dbReference type="SAM" id="MobiDB-lite"/>
    </source>
</evidence>
<evidence type="ECO:0000313" key="2">
    <source>
        <dbReference type="EMBL" id="MPN54264.1"/>
    </source>
</evidence>
<dbReference type="EMBL" id="VSSQ01122326">
    <property type="protein sequence ID" value="MPN54264.1"/>
    <property type="molecule type" value="Genomic_DNA"/>
</dbReference>
<feature type="region of interest" description="Disordered" evidence="1">
    <location>
        <begin position="83"/>
        <end position="111"/>
    </location>
</feature>
<feature type="compositionally biased region" description="Basic and acidic residues" evidence="1">
    <location>
        <begin position="83"/>
        <end position="102"/>
    </location>
</feature>
<gene>
    <name evidence="2" type="ORF">SDC9_201934</name>
</gene>
<comment type="caution">
    <text evidence="2">The sequence shown here is derived from an EMBL/GenBank/DDBJ whole genome shotgun (WGS) entry which is preliminary data.</text>
</comment>
<dbReference type="AlphaFoldDB" id="A0A645J192"/>
<reference evidence="2" key="1">
    <citation type="submission" date="2019-08" db="EMBL/GenBank/DDBJ databases">
        <authorList>
            <person name="Kucharzyk K."/>
            <person name="Murdoch R.W."/>
            <person name="Higgins S."/>
            <person name="Loffler F."/>
        </authorList>
    </citation>
    <scope>NUCLEOTIDE SEQUENCE</scope>
</reference>
<protein>
    <submittedName>
        <fullName evidence="2">Uncharacterized protein</fullName>
    </submittedName>
</protein>
<organism evidence="2">
    <name type="scientific">bioreactor metagenome</name>
    <dbReference type="NCBI Taxonomy" id="1076179"/>
    <lineage>
        <taxon>unclassified sequences</taxon>
        <taxon>metagenomes</taxon>
        <taxon>ecological metagenomes</taxon>
    </lineage>
</organism>
<proteinExistence type="predicted"/>
<accession>A0A645J192</accession>
<name>A0A645J192_9ZZZZ</name>